<comment type="similarity">
    <text evidence="2">Belongs to the serpin family.</text>
</comment>
<dbReference type="InterPro" id="IPR023796">
    <property type="entry name" value="Serpin_dom"/>
</dbReference>
<dbReference type="PANTHER" id="PTHR11461:SF145">
    <property type="entry name" value="ALPHA-1-ANTICHYMOTRYPSIN"/>
    <property type="match status" value="1"/>
</dbReference>
<organism evidence="7 8">
    <name type="scientific">Myotis myotis</name>
    <name type="common">Greater mouse-eared bat</name>
    <name type="synonym">Vespertilio myotis</name>
    <dbReference type="NCBI Taxonomy" id="51298"/>
    <lineage>
        <taxon>Eukaryota</taxon>
        <taxon>Metazoa</taxon>
        <taxon>Chordata</taxon>
        <taxon>Craniata</taxon>
        <taxon>Vertebrata</taxon>
        <taxon>Euteleostomi</taxon>
        <taxon>Mammalia</taxon>
        <taxon>Eutheria</taxon>
        <taxon>Laurasiatheria</taxon>
        <taxon>Chiroptera</taxon>
        <taxon>Yangochiroptera</taxon>
        <taxon>Vespertilionidae</taxon>
        <taxon>Myotis</taxon>
    </lineage>
</organism>
<evidence type="ECO:0000313" key="8">
    <source>
        <dbReference type="Proteomes" id="UP000527355"/>
    </source>
</evidence>
<dbReference type="SUPFAM" id="SSF56574">
    <property type="entry name" value="Serpins"/>
    <property type="match status" value="1"/>
</dbReference>
<dbReference type="Proteomes" id="UP000527355">
    <property type="component" value="Unassembled WGS sequence"/>
</dbReference>
<dbReference type="Pfam" id="PF00079">
    <property type="entry name" value="Serpin"/>
    <property type="match status" value="1"/>
</dbReference>
<reference evidence="7 8" key="1">
    <citation type="journal article" date="2020" name="Nature">
        <title>Six reference-quality genomes reveal evolution of bat adaptations.</title>
        <authorList>
            <person name="Jebb D."/>
            <person name="Huang Z."/>
            <person name="Pippel M."/>
            <person name="Hughes G.M."/>
            <person name="Lavrichenko K."/>
            <person name="Devanna P."/>
            <person name="Winkler S."/>
            <person name="Jermiin L.S."/>
            <person name="Skirmuntt E.C."/>
            <person name="Katzourakis A."/>
            <person name="Burkitt-Gray L."/>
            <person name="Ray D.A."/>
            <person name="Sullivan K.A.M."/>
            <person name="Roscito J.G."/>
            <person name="Kirilenko B.M."/>
            <person name="Davalos L.M."/>
            <person name="Corthals A.P."/>
            <person name="Power M.L."/>
            <person name="Jones G."/>
            <person name="Ransome R.D."/>
            <person name="Dechmann D.K.N."/>
            <person name="Locatelli A.G."/>
            <person name="Puechmaille S.J."/>
            <person name="Fedrigo O."/>
            <person name="Jarvis E.D."/>
            <person name="Hiller M."/>
            <person name="Vernes S.C."/>
            <person name="Myers E.W."/>
            <person name="Teeling E.C."/>
        </authorList>
    </citation>
    <scope>NUCLEOTIDE SEQUENCE [LARGE SCALE GENOMIC DNA]</scope>
    <source>
        <strain evidence="7">MMyoMyo1</strain>
        <tissue evidence="7">Flight muscle</tissue>
    </source>
</reference>
<keyword evidence="5" id="KW-0732">Signal</keyword>
<feature type="domain" description="Serpin" evidence="6">
    <location>
        <begin position="46"/>
        <end position="169"/>
    </location>
</feature>
<evidence type="ECO:0000256" key="5">
    <source>
        <dbReference type="SAM" id="SignalP"/>
    </source>
</evidence>
<accession>A0A7J7QU07</accession>
<evidence type="ECO:0000259" key="6">
    <source>
        <dbReference type="Pfam" id="PF00079"/>
    </source>
</evidence>
<dbReference type="InterPro" id="IPR000215">
    <property type="entry name" value="Serpin_fam"/>
</dbReference>
<dbReference type="InterPro" id="IPR042178">
    <property type="entry name" value="Serpin_sf_1"/>
</dbReference>
<keyword evidence="8" id="KW-1185">Reference proteome</keyword>
<comment type="subcellular location">
    <subcellularLocation>
        <location evidence="1">Cytoplasmic vesicle</location>
        <location evidence="1">Secretory vesicle</location>
        <location evidence="1">Chromaffin granule</location>
    </subcellularLocation>
</comment>
<comment type="caution">
    <text evidence="7">The sequence shown here is derived from an EMBL/GenBank/DDBJ whole genome shotgun (WGS) entry which is preliminary data.</text>
</comment>
<feature type="chain" id="PRO_5029459439" evidence="5">
    <location>
        <begin position="21"/>
        <end position="179"/>
    </location>
</feature>
<dbReference type="EMBL" id="JABWUV010000060">
    <property type="protein sequence ID" value="KAF6267225.1"/>
    <property type="molecule type" value="Genomic_DNA"/>
</dbReference>
<evidence type="ECO:0000313" key="7">
    <source>
        <dbReference type="EMBL" id="KAF6267225.1"/>
    </source>
</evidence>
<dbReference type="AlphaFoldDB" id="A0A7J7QU07"/>
<dbReference type="InterPro" id="IPR036186">
    <property type="entry name" value="Serpin_sf"/>
</dbReference>
<gene>
    <name evidence="7" type="ORF">mMyoMyo1_017283</name>
</gene>
<dbReference type="GO" id="GO:0042583">
    <property type="term" value="C:chromaffin granule"/>
    <property type="evidence" value="ECO:0007669"/>
    <property type="project" value="UniProtKB-SubCell"/>
</dbReference>
<sequence>MSVLLVLGLLEAGLCPTAHGLPGDTPDQKVTPGNETPVDNLRLASSSADFAFSLYRQLAWKNPNKNVLFSPTRVSTALAFLSLGARGRTLMEIHKGLKVNLTETSGTGIHQGFQRLLRALGQPRGQLGLSVGNAMFVIEQLKVLVEFRAEAEALYASEALSTDFRDPPAAWPSGSPTTT</sequence>
<dbReference type="GO" id="GO:0005615">
    <property type="term" value="C:extracellular space"/>
    <property type="evidence" value="ECO:0007669"/>
    <property type="project" value="InterPro"/>
</dbReference>
<evidence type="ECO:0000256" key="2">
    <source>
        <dbReference type="ARBA" id="ARBA00009500"/>
    </source>
</evidence>
<proteinExistence type="inferred from homology"/>
<comment type="subunit">
    <text evidence="3">Homodimer.</text>
</comment>
<feature type="signal peptide" evidence="5">
    <location>
        <begin position="1"/>
        <end position="20"/>
    </location>
</feature>
<protein>
    <submittedName>
        <fullName evidence="7">Serpin family A member 3</fullName>
    </submittedName>
</protein>
<dbReference type="GO" id="GO:0004867">
    <property type="term" value="F:serine-type endopeptidase inhibitor activity"/>
    <property type="evidence" value="ECO:0007669"/>
    <property type="project" value="InterPro"/>
</dbReference>
<dbReference type="PANTHER" id="PTHR11461">
    <property type="entry name" value="SERINE PROTEASE INHIBITOR, SERPIN"/>
    <property type="match status" value="1"/>
</dbReference>
<evidence type="ECO:0000256" key="1">
    <source>
        <dbReference type="ARBA" id="ARBA00004248"/>
    </source>
</evidence>
<dbReference type="VEuPathDB" id="HostDB:SERPINA3"/>
<dbReference type="Gene3D" id="3.30.497.10">
    <property type="entry name" value="Antithrombin, subunit I, domain 2"/>
    <property type="match status" value="1"/>
</dbReference>
<evidence type="ECO:0000256" key="4">
    <source>
        <dbReference type="ARBA" id="ARBA00023329"/>
    </source>
</evidence>
<name>A0A7J7QU07_MYOMY</name>
<keyword evidence="4" id="KW-0968">Cytoplasmic vesicle</keyword>
<evidence type="ECO:0000256" key="3">
    <source>
        <dbReference type="ARBA" id="ARBA00011738"/>
    </source>
</evidence>